<dbReference type="GO" id="GO:0008270">
    <property type="term" value="F:zinc ion binding"/>
    <property type="evidence" value="ECO:0007669"/>
    <property type="project" value="UniProtKB-KW"/>
</dbReference>
<proteinExistence type="predicted"/>
<keyword evidence="1" id="KW-0479">Metal-binding</keyword>
<dbReference type="VEuPathDB" id="VectorBase:LOC119181153"/>
<reference evidence="6" key="1">
    <citation type="journal article" date="2020" name="Cell">
        <title>Large-Scale Comparative Analyses of Tick Genomes Elucidate Their Genetic Diversity and Vector Capacities.</title>
        <authorList>
            <consortium name="Tick Genome and Microbiome Consortium (TIGMIC)"/>
            <person name="Jia N."/>
            <person name="Wang J."/>
            <person name="Shi W."/>
            <person name="Du L."/>
            <person name="Sun Y."/>
            <person name="Zhan W."/>
            <person name="Jiang J.F."/>
            <person name="Wang Q."/>
            <person name="Zhang B."/>
            <person name="Ji P."/>
            <person name="Bell-Sakyi L."/>
            <person name="Cui X.M."/>
            <person name="Yuan T.T."/>
            <person name="Jiang B.G."/>
            <person name="Yang W.F."/>
            <person name="Lam T.T."/>
            <person name="Chang Q.C."/>
            <person name="Ding S.J."/>
            <person name="Wang X.J."/>
            <person name="Zhu J.G."/>
            <person name="Ruan X.D."/>
            <person name="Zhao L."/>
            <person name="Wei J.T."/>
            <person name="Ye R.Z."/>
            <person name="Que T.C."/>
            <person name="Du C.H."/>
            <person name="Zhou Y.H."/>
            <person name="Cheng J.X."/>
            <person name="Dai P.F."/>
            <person name="Guo W.B."/>
            <person name="Han X.H."/>
            <person name="Huang E.J."/>
            <person name="Li L.F."/>
            <person name="Wei W."/>
            <person name="Gao Y.C."/>
            <person name="Liu J.Z."/>
            <person name="Shao H.Z."/>
            <person name="Wang X."/>
            <person name="Wang C.C."/>
            <person name="Yang T.C."/>
            <person name="Huo Q.B."/>
            <person name="Li W."/>
            <person name="Chen H.Y."/>
            <person name="Chen S.E."/>
            <person name="Zhou L.G."/>
            <person name="Ni X.B."/>
            <person name="Tian J.H."/>
            <person name="Sheng Y."/>
            <person name="Liu T."/>
            <person name="Pan Y.S."/>
            <person name="Xia L.Y."/>
            <person name="Li J."/>
            <person name="Zhao F."/>
            <person name="Cao W.C."/>
        </authorList>
    </citation>
    <scope>NUCLEOTIDE SEQUENCE</scope>
    <source>
        <strain evidence="6">Rmic-2018</strain>
    </source>
</reference>
<evidence type="ECO:0000256" key="1">
    <source>
        <dbReference type="ARBA" id="ARBA00022723"/>
    </source>
</evidence>
<dbReference type="Proteomes" id="UP000821866">
    <property type="component" value="Chromosome 11"/>
</dbReference>
<evidence type="ECO:0000259" key="5">
    <source>
        <dbReference type="Pfam" id="PF15965"/>
    </source>
</evidence>
<dbReference type="PANTHER" id="PTHR15933">
    <property type="entry name" value="PROTEIN CBG16327"/>
    <property type="match status" value="1"/>
</dbReference>
<dbReference type="PANTHER" id="PTHR15933:SF20">
    <property type="entry name" value="F-BOX DOMAIN-CONTAINING PROTEIN"/>
    <property type="match status" value="1"/>
</dbReference>
<evidence type="ECO:0000313" key="6">
    <source>
        <dbReference type="EMBL" id="KAH8034845.1"/>
    </source>
</evidence>
<organism evidence="6 7">
    <name type="scientific">Rhipicephalus microplus</name>
    <name type="common">Cattle tick</name>
    <name type="synonym">Boophilus microplus</name>
    <dbReference type="NCBI Taxonomy" id="6941"/>
    <lineage>
        <taxon>Eukaryota</taxon>
        <taxon>Metazoa</taxon>
        <taxon>Ecdysozoa</taxon>
        <taxon>Arthropoda</taxon>
        <taxon>Chelicerata</taxon>
        <taxon>Arachnida</taxon>
        <taxon>Acari</taxon>
        <taxon>Parasitiformes</taxon>
        <taxon>Ixodida</taxon>
        <taxon>Ixodoidea</taxon>
        <taxon>Ixodidae</taxon>
        <taxon>Rhipicephalinae</taxon>
        <taxon>Rhipicephalus</taxon>
        <taxon>Boophilus</taxon>
    </lineage>
</organism>
<keyword evidence="7" id="KW-1185">Reference proteome</keyword>
<keyword evidence="2" id="KW-0863">Zinc-finger</keyword>
<evidence type="ECO:0000313" key="7">
    <source>
        <dbReference type="Proteomes" id="UP000821866"/>
    </source>
</evidence>
<dbReference type="SUPFAM" id="SSF49599">
    <property type="entry name" value="TRAF domain-like"/>
    <property type="match status" value="1"/>
</dbReference>
<dbReference type="InterPro" id="IPR001293">
    <property type="entry name" value="Znf_TRAF"/>
</dbReference>
<dbReference type="AlphaFoldDB" id="A0A9J6EL53"/>
<dbReference type="Gene3D" id="3.30.40.10">
    <property type="entry name" value="Zinc/RING finger domain, C3HC4 (zinc finger)"/>
    <property type="match status" value="1"/>
</dbReference>
<feature type="domain" description="TRAF-type" evidence="5">
    <location>
        <begin position="52"/>
        <end position="95"/>
    </location>
</feature>
<reference evidence="6" key="2">
    <citation type="submission" date="2021-09" db="EMBL/GenBank/DDBJ databases">
        <authorList>
            <person name="Jia N."/>
            <person name="Wang J."/>
            <person name="Shi W."/>
            <person name="Du L."/>
            <person name="Sun Y."/>
            <person name="Zhan W."/>
            <person name="Jiang J."/>
            <person name="Wang Q."/>
            <person name="Zhang B."/>
            <person name="Ji P."/>
            <person name="Sakyi L.B."/>
            <person name="Cui X."/>
            <person name="Yuan T."/>
            <person name="Jiang B."/>
            <person name="Yang W."/>
            <person name="Lam T.T.-Y."/>
            <person name="Chang Q."/>
            <person name="Ding S."/>
            <person name="Wang X."/>
            <person name="Zhu J."/>
            <person name="Ruan X."/>
            <person name="Zhao L."/>
            <person name="Wei J."/>
            <person name="Que T."/>
            <person name="Du C."/>
            <person name="Cheng J."/>
            <person name="Dai P."/>
            <person name="Han X."/>
            <person name="Huang E."/>
            <person name="Gao Y."/>
            <person name="Liu J."/>
            <person name="Shao H."/>
            <person name="Ye R."/>
            <person name="Li L."/>
            <person name="Wei W."/>
            <person name="Wang X."/>
            <person name="Wang C."/>
            <person name="Huo Q."/>
            <person name="Li W."/>
            <person name="Guo W."/>
            <person name="Chen H."/>
            <person name="Chen S."/>
            <person name="Zhou L."/>
            <person name="Zhou L."/>
            <person name="Ni X."/>
            <person name="Tian J."/>
            <person name="Zhou Y."/>
            <person name="Sheng Y."/>
            <person name="Liu T."/>
            <person name="Pan Y."/>
            <person name="Xia L."/>
            <person name="Li J."/>
            <person name="Zhao F."/>
            <person name="Cao W."/>
        </authorList>
    </citation>
    <scope>NUCLEOTIDE SEQUENCE</scope>
    <source>
        <strain evidence="6">Rmic-2018</strain>
        <tissue evidence="6">Larvae</tissue>
    </source>
</reference>
<name>A0A9J6EL53_RHIMP</name>
<dbReference type="Pfam" id="PF15965">
    <property type="entry name" value="zf-TRAF_2"/>
    <property type="match status" value="1"/>
</dbReference>
<accession>A0A9J6EL53</accession>
<comment type="caution">
    <text evidence="6">The sequence shown here is derived from an EMBL/GenBank/DDBJ whole genome shotgun (WGS) entry which is preliminary data.</text>
</comment>
<evidence type="ECO:0000256" key="4">
    <source>
        <dbReference type="SAM" id="MobiDB-lite"/>
    </source>
</evidence>
<keyword evidence="3" id="KW-0862">Zinc</keyword>
<sequence>MYSLLWKRNISKAMSNPQNVTHIRKTAMKAPNSLRLLFRELHGECRRKHSLGRTKVPCANAVNGCPAWMLRNQLGSHLQHCPASLVFCTAEWNRWGWRRSETVGDPQYEHRQCADRSGRLQLDFALAMRDLRRLTDEDIRRPKEMEEADKKGTEAHAGVGSTGSHHYPYNGSYGMGVPIASLLNGYINMCEGKNSDLSTAITDAEESASG</sequence>
<dbReference type="EMBL" id="JABSTU010000003">
    <property type="protein sequence ID" value="KAH8034845.1"/>
    <property type="molecule type" value="Genomic_DNA"/>
</dbReference>
<evidence type="ECO:0000256" key="3">
    <source>
        <dbReference type="ARBA" id="ARBA00022833"/>
    </source>
</evidence>
<evidence type="ECO:0000256" key="2">
    <source>
        <dbReference type="ARBA" id="ARBA00022771"/>
    </source>
</evidence>
<dbReference type="InterPro" id="IPR031890">
    <property type="entry name" value="Fbxo30/Fbxo40"/>
</dbReference>
<dbReference type="GO" id="GO:0061630">
    <property type="term" value="F:ubiquitin protein ligase activity"/>
    <property type="evidence" value="ECO:0007669"/>
    <property type="project" value="InterPro"/>
</dbReference>
<dbReference type="InterPro" id="IPR013083">
    <property type="entry name" value="Znf_RING/FYVE/PHD"/>
</dbReference>
<feature type="compositionally biased region" description="Basic and acidic residues" evidence="4">
    <location>
        <begin position="139"/>
        <end position="154"/>
    </location>
</feature>
<gene>
    <name evidence="6" type="ORF">HPB51_003132</name>
</gene>
<protein>
    <recommendedName>
        <fullName evidence="5">TRAF-type domain-containing protein</fullName>
    </recommendedName>
</protein>
<feature type="region of interest" description="Disordered" evidence="4">
    <location>
        <begin position="139"/>
        <end position="163"/>
    </location>
</feature>